<feature type="transmembrane region" description="Helical" evidence="2">
    <location>
        <begin position="992"/>
        <end position="1015"/>
    </location>
</feature>
<dbReference type="SMART" id="SM01411">
    <property type="entry name" value="Ephrin_rec_like"/>
    <property type="match status" value="2"/>
</dbReference>
<evidence type="ECO:0000259" key="3">
    <source>
        <dbReference type="Pfam" id="PF07699"/>
    </source>
</evidence>
<dbReference type="InterPro" id="IPR009030">
    <property type="entry name" value="Growth_fac_rcpt_cys_sf"/>
</dbReference>
<keyword evidence="2" id="KW-0472">Membrane</keyword>
<feature type="compositionally biased region" description="Basic and acidic residues" evidence="1">
    <location>
        <begin position="1156"/>
        <end position="1167"/>
    </location>
</feature>
<dbReference type="Gene3D" id="3.40.190.10">
    <property type="entry name" value="Periplasmic binding protein-like II"/>
    <property type="match status" value="1"/>
</dbReference>
<feature type="transmembrane region" description="Helical" evidence="2">
    <location>
        <begin position="693"/>
        <end position="715"/>
    </location>
</feature>
<protein>
    <recommendedName>
        <fullName evidence="3">Tyrosine-protein kinase ephrin type A/B receptor-like domain-containing protein</fullName>
    </recommendedName>
</protein>
<feature type="transmembrane region" description="Helical" evidence="2">
    <location>
        <begin position="660"/>
        <end position="681"/>
    </location>
</feature>
<dbReference type="Pfam" id="PF07699">
    <property type="entry name" value="Ephrin_rec_like"/>
    <property type="match status" value="1"/>
</dbReference>
<dbReference type="SUPFAM" id="SSF57184">
    <property type="entry name" value="Growth factor receptor domain"/>
    <property type="match status" value="1"/>
</dbReference>
<feature type="transmembrane region" description="Helical" evidence="2">
    <location>
        <begin position="955"/>
        <end position="972"/>
    </location>
</feature>
<feature type="transmembrane region" description="Helical" evidence="2">
    <location>
        <begin position="903"/>
        <end position="924"/>
    </location>
</feature>
<dbReference type="Gene3D" id="2.10.50.10">
    <property type="entry name" value="Tumor Necrosis Factor Receptor, subunit A, domain 2"/>
    <property type="match status" value="2"/>
</dbReference>
<comment type="caution">
    <text evidence="4">The sequence shown here is derived from an EMBL/GenBank/DDBJ whole genome shotgun (WGS) entry which is preliminary data.</text>
</comment>
<evidence type="ECO:0000256" key="2">
    <source>
        <dbReference type="SAM" id="Phobius"/>
    </source>
</evidence>
<accession>A0ABP0MML8</accession>
<evidence type="ECO:0000313" key="4">
    <source>
        <dbReference type="EMBL" id="CAK9051350.1"/>
    </source>
</evidence>
<name>A0ABP0MML8_9DINO</name>
<dbReference type="EMBL" id="CAXAMM010022201">
    <property type="protein sequence ID" value="CAK9051350.1"/>
    <property type="molecule type" value="Genomic_DNA"/>
</dbReference>
<dbReference type="InterPro" id="IPR011641">
    <property type="entry name" value="Tyr-kin_ephrin_A/B_rcpt-like"/>
</dbReference>
<keyword evidence="5" id="KW-1185">Reference proteome</keyword>
<evidence type="ECO:0000313" key="5">
    <source>
        <dbReference type="Proteomes" id="UP001642464"/>
    </source>
</evidence>
<dbReference type="SUPFAM" id="SSF53850">
    <property type="entry name" value="Periplasmic binding protein-like II"/>
    <property type="match status" value="1"/>
</dbReference>
<sequence>ALPANRVNCRSCFQGERFSPHSAGADMELFTWLFLYVTPLTSSDRCFSDGIPEGERANLVSQGSSYPVGNWVNGWDAGFAAGEVAEILLKEKLGYNVTQKVGPNTVDAFYALAGCRTPTNVTDRGCGPDMTTRVHLSTEGWTGGYATVWDDVQTAYPATAPRNLGNMGYTGTATSYISSSLQEFAYSSEGYSLDFYRDYSVAWRDPAKFFTVPNQVTSKLRPCDETILVDSVQMNNYLKQTGDHDGVTIQGNGDVHARCFDGHFWRAPVCRSNSACLLYLTGGAGWGGDELLQKATFFHMPIAWAAAKAWSDFTSIPSELNVTFFWWVPDPTFLRLAPVPIVFPPHDRKAWKRGDRRSLSKGISIDKYISKDLASLAPDIEEFMKAYLLDMEDVNSIMLKKMNSDMSYFDAACEWLHANNEIWQAWLPDKTKCFERFGLYNEKEERYVESRADPTHLACHACPPGFHSQSLEDTHICLPCSPGSYQVSGASLACDPCPLGEYQDETGSISCKRCGFGEYQNATGQSSCSPCPAGTTTLGFHSQSINDCGCKDETINVLSSSSNFECQRCGEGLRCPFGSSIESLTQGEADLGDDYVPEVLQGYVSHPEDPLKIFECRPANLCSGGTPGQCAGGLSGLPCASCEEGKAWSGTKCEECGANWVGWAVGTPVAATGLIGAYYFVNTEVMTKASAFQACLMAAGIAVNAFQSLAIFGMMTVKWTPKFESASSGLSVFVLDVEILGITCVTGPSNFLRFLGSASAFPLASLVLVACWATTQSWSKICQCRRLQRLQVRPWRLYQTAHTIGIFLQVGFSALGALALQPLMCYRHPNGQYSLLKYPDTFCGSDEHGAMLGVGIALLSVFVVGFFVYCCFGAWKVPYWSSQQQQHLVKAFLFLIGKFRLDVWWFGLFLLVRGLGFSLAIVLATESPQLQVAIASILTSIYLFVLTLTRPWKAPIINVGDIALCNALLLLINQAVHPNSPVDLQFADDFSAVIVVLIIAILSLMGALCLIALIFGRRFGIGENLLNLTRVGHVHGKVATALKECVQELMKIEENQLSEDLGKMNIYNLMALQGAISAVFVDVLDKSSGLATRVAHSAASIRSDADKTGHVEVPVVNAAATPPTSDSADTTQMNDATDASAPVPSDRSQLDAVAQEPKEGPLHRVGDELEPIVATEL</sequence>
<feature type="transmembrane region" description="Helical" evidence="2">
    <location>
        <begin position="850"/>
        <end position="875"/>
    </location>
</feature>
<feature type="non-terminal residue" evidence="4">
    <location>
        <position position="1"/>
    </location>
</feature>
<dbReference type="Proteomes" id="UP001642464">
    <property type="component" value="Unassembled WGS sequence"/>
</dbReference>
<feature type="compositionally biased region" description="Polar residues" evidence="1">
    <location>
        <begin position="1122"/>
        <end position="1137"/>
    </location>
</feature>
<dbReference type="PANTHER" id="PTHR46967">
    <property type="entry name" value="INSULIN-LIKE GROWTH FACTOR BINDING PROTEIN,N-TERMINAL"/>
    <property type="match status" value="1"/>
</dbReference>
<proteinExistence type="predicted"/>
<gene>
    <name evidence="4" type="ORF">SCF082_LOCUS28201</name>
</gene>
<feature type="transmembrane region" description="Helical" evidence="2">
    <location>
        <begin position="795"/>
        <end position="820"/>
    </location>
</feature>
<feature type="domain" description="Tyrosine-protein kinase ephrin type A/B receptor-like" evidence="3">
    <location>
        <begin position="510"/>
        <end position="548"/>
    </location>
</feature>
<feature type="transmembrane region" description="Helical" evidence="2">
    <location>
        <begin position="930"/>
        <end position="948"/>
    </location>
</feature>
<evidence type="ECO:0000256" key="1">
    <source>
        <dbReference type="SAM" id="MobiDB-lite"/>
    </source>
</evidence>
<keyword evidence="2" id="KW-0812">Transmembrane</keyword>
<feature type="transmembrane region" description="Helical" evidence="2">
    <location>
        <begin position="754"/>
        <end position="774"/>
    </location>
</feature>
<dbReference type="PANTHER" id="PTHR46967:SF1">
    <property type="entry name" value="KERATIN-ASSOCIATED PROTEIN 16-1-LIKE"/>
    <property type="match status" value="1"/>
</dbReference>
<keyword evidence="2" id="KW-1133">Transmembrane helix</keyword>
<reference evidence="4 5" key="1">
    <citation type="submission" date="2024-02" db="EMBL/GenBank/DDBJ databases">
        <authorList>
            <person name="Chen Y."/>
            <person name="Shah S."/>
            <person name="Dougan E. K."/>
            <person name="Thang M."/>
            <person name="Chan C."/>
        </authorList>
    </citation>
    <scope>NUCLEOTIDE SEQUENCE [LARGE SCALE GENOMIC DNA]</scope>
</reference>
<feature type="region of interest" description="Disordered" evidence="1">
    <location>
        <begin position="1117"/>
        <end position="1177"/>
    </location>
</feature>
<organism evidence="4 5">
    <name type="scientific">Durusdinium trenchii</name>
    <dbReference type="NCBI Taxonomy" id="1381693"/>
    <lineage>
        <taxon>Eukaryota</taxon>
        <taxon>Sar</taxon>
        <taxon>Alveolata</taxon>
        <taxon>Dinophyceae</taxon>
        <taxon>Suessiales</taxon>
        <taxon>Symbiodiniaceae</taxon>
        <taxon>Durusdinium</taxon>
    </lineage>
</organism>